<evidence type="ECO:0000256" key="6">
    <source>
        <dbReference type="ARBA" id="ARBA00023002"/>
    </source>
</evidence>
<dbReference type="InterPro" id="IPR037112">
    <property type="entry name" value="Pyrv-flavodox_OxR_EKR_sf"/>
</dbReference>
<dbReference type="GO" id="GO:0022900">
    <property type="term" value="P:electron transport chain"/>
    <property type="evidence" value="ECO:0007669"/>
    <property type="project" value="InterPro"/>
</dbReference>
<dbReference type="InterPro" id="IPR019456">
    <property type="entry name" value="Pyrv-flavodox_OxRtase_EKR"/>
</dbReference>
<dbReference type="CDD" id="cd07034">
    <property type="entry name" value="TPP_PYR_PFOR_IOR-alpha_like"/>
    <property type="match status" value="1"/>
</dbReference>
<feature type="binding site" evidence="11">
    <location>
        <position position="1108"/>
    </location>
    <ligand>
        <name>[4Fe-4S] cluster</name>
        <dbReference type="ChEBI" id="CHEBI:49883"/>
        <label>3</label>
    </ligand>
</feature>
<dbReference type="FunFam" id="3.40.50.970:FF:000012">
    <property type="entry name" value="Pyruvate:ferredoxin (Flavodoxin) oxidoreductase"/>
    <property type="match status" value="1"/>
</dbReference>
<dbReference type="EC" id="1.2.7.1" evidence="14"/>
<feature type="binding site" evidence="9">
    <location>
        <position position="93"/>
    </location>
    <ligand>
        <name>thiamine diphosphate</name>
        <dbReference type="ChEBI" id="CHEBI:58937"/>
    </ligand>
</feature>
<dbReference type="Pfam" id="PF01855">
    <property type="entry name" value="POR_N"/>
    <property type="match status" value="1"/>
</dbReference>
<dbReference type="InterPro" id="IPR002869">
    <property type="entry name" value="Pyrv_flavodox_OxRed_cen"/>
</dbReference>
<evidence type="ECO:0000313" key="15">
    <source>
        <dbReference type="Proteomes" id="UP000017052"/>
    </source>
</evidence>
<dbReference type="Gene3D" id="4.10.780.10">
    <property type="entry name" value="Pyruvate-flavodoxin oxidoreductase, EKR domain"/>
    <property type="match status" value="1"/>
</dbReference>
<dbReference type="PROSITE" id="PS51379">
    <property type="entry name" value="4FE4S_FER_2"/>
    <property type="match status" value="2"/>
</dbReference>
<dbReference type="GO" id="GO:0051539">
    <property type="term" value="F:4 iron, 4 sulfur cluster binding"/>
    <property type="evidence" value="ECO:0007669"/>
    <property type="project" value="UniProtKB-KW"/>
</dbReference>
<evidence type="ECO:0000259" key="13">
    <source>
        <dbReference type="PROSITE" id="PS51379"/>
    </source>
</evidence>
<dbReference type="PROSITE" id="PS00198">
    <property type="entry name" value="4FE4S_FER_1"/>
    <property type="match status" value="2"/>
</dbReference>
<feature type="site" description="Important for catalytic activity" evidence="10">
    <location>
        <position position="93"/>
    </location>
</feature>
<keyword evidence="7 11" id="KW-0408">Iron</keyword>
<feature type="binding site" evidence="11">
    <location>
        <position position="776"/>
    </location>
    <ligand>
        <name>[4Fe-4S] cluster</name>
        <dbReference type="ChEBI" id="CHEBI:49883"/>
        <label>2</label>
    </ligand>
</feature>
<accession>U2QMP8</accession>
<dbReference type="Proteomes" id="UP000017052">
    <property type="component" value="Unassembled WGS sequence"/>
</dbReference>
<name>U2QMP8_9ACTN</name>
<dbReference type="Pfam" id="PF17147">
    <property type="entry name" value="PFOR_II"/>
    <property type="match status" value="1"/>
</dbReference>
<dbReference type="RefSeq" id="WP_021797354.1">
    <property type="nucleotide sequence ID" value="NZ_ACVN02000154.1"/>
</dbReference>
<keyword evidence="5" id="KW-0249">Electron transport</keyword>
<feature type="binding site" evidence="9">
    <location>
        <begin position="1028"/>
        <end position="1033"/>
    </location>
    <ligand>
        <name>thiamine diphosphate</name>
        <dbReference type="ChEBI" id="CHEBI:58937"/>
    </ligand>
</feature>
<evidence type="ECO:0000256" key="7">
    <source>
        <dbReference type="ARBA" id="ARBA00023004"/>
    </source>
</evidence>
<feature type="binding site" evidence="9">
    <location>
        <begin position="999"/>
        <end position="1002"/>
    </location>
    <ligand>
        <name>thiamine diphosphate</name>
        <dbReference type="ChEBI" id="CHEBI:58937"/>
    </ligand>
</feature>
<feature type="binding site" evidence="11">
    <location>
        <position position="779"/>
    </location>
    <ligand>
        <name>[4Fe-4S] cluster</name>
        <dbReference type="ChEBI" id="CHEBI:49883"/>
        <label>2</label>
    </ligand>
</feature>
<dbReference type="GO" id="GO:0000287">
    <property type="term" value="F:magnesium ion binding"/>
    <property type="evidence" value="ECO:0007669"/>
    <property type="project" value="UniProtKB-ARBA"/>
</dbReference>
<dbReference type="InterPro" id="IPR019752">
    <property type="entry name" value="Pyrv/ketoisovalerate_OxRed_cat"/>
</dbReference>
<dbReference type="Pfam" id="PF02775">
    <property type="entry name" value="TPP_enzyme_C"/>
    <property type="match status" value="1"/>
</dbReference>
<evidence type="ECO:0000256" key="12">
    <source>
        <dbReference type="SAM" id="MobiDB-lite"/>
    </source>
</evidence>
<feature type="region of interest" description="Disordered" evidence="12">
    <location>
        <begin position="1"/>
        <end position="39"/>
    </location>
</feature>
<comment type="caution">
    <text evidence="14">The sequence shown here is derived from an EMBL/GenBank/DDBJ whole genome shotgun (WGS) entry which is preliminary data.</text>
</comment>
<evidence type="ECO:0000256" key="11">
    <source>
        <dbReference type="PIRSR" id="PIRSR000159-50"/>
    </source>
</evidence>
<dbReference type="CDD" id="cd03377">
    <property type="entry name" value="TPP_PFOR_PNO"/>
    <property type="match status" value="1"/>
</dbReference>
<dbReference type="GO" id="GO:0019164">
    <property type="term" value="F:pyruvate synthase activity"/>
    <property type="evidence" value="ECO:0007669"/>
    <property type="project" value="UniProtKB-EC"/>
</dbReference>
<feature type="non-terminal residue" evidence="14">
    <location>
        <position position="1226"/>
    </location>
</feature>
<dbReference type="GO" id="GO:0005506">
    <property type="term" value="F:iron ion binding"/>
    <property type="evidence" value="ECO:0007669"/>
    <property type="project" value="InterPro"/>
</dbReference>
<feature type="binding site" evidence="11">
    <location>
        <position position="850"/>
    </location>
    <ligand>
        <name>[4Fe-4S] cluster</name>
        <dbReference type="ChEBI" id="CHEBI:49883"/>
        <label>3</label>
    </ligand>
</feature>
<feature type="binding site" evidence="11">
    <location>
        <position position="878"/>
    </location>
    <ligand>
        <name>[4Fe-4S] cluster</name>
        <dbReference type="ChEBI" id="CHEBI:49883"/>
        <label>3</label>
    </ligand>
</feature>
<feature type="binding site" evidence="9">
    <location>
        <position position="878"/>
    </location>
    <ligand>
        <name>thiamine diphosphate</name>
        <dbReference type="ChEBI" id="CHEBI:58937"/>
    </ligand>
</feature>
<dbReference type="Gene3D" id="3.40.50.970">
    <property type="match status" value="2"/>
</dbReference>
<dbReference type="InterPro" id="IPR029061">
    <property type="entry name" value="THDP-binding"/>
</dbReference>
<dbReference type="SUPFAM" id="SSF52922">
    <property type="entry name" value="TK C-terminal domain-like"/>
    <property type="match status" value="1"/>
</dbReference>
<dbReference type="PANTHER" id="PTHR32154">
    <property type="entry name" value="PYRUVATE-FLAVODOXIN OXIDOREDUCTASE-RELATED"/>
    <property type="match status" value="1"/>
</dbReference>
<dbReference type="InterPro" id="IPR017896">
    <property type="entry name" value="4Fe4S_Fe-S-bd"/>
</dbReference>
<feature type="site" description="Important for catalytic activity" evidence="10">
    <location>
        <position position="60"/>
    </location>
</feature>
<dbReference type="Pfam" id="PF10371">
    <property type="entry name" value="EKR"/>
    <property type="match status" value="1"/>
</dbReference>
<evidence type="ECO:0000256" key="8">
    <source>
        <dbReference type="ARBA" id="ARBA00023014"/>
    </source>
</evidence>
<keyword evidence="8 11" id="KW-0411">Iron-sulfur</keyword>
<feature type="domain" description="4Fe-4S ferredoxin-type" evidence="13">
    <location>
        <begin position="767"/>
        <end position="796"/>
    </location>
</feature>
<feature type="binding site" evidence="9">
    <location>
        <position position="60"/>
    </location>
    <ligand>
        <name>pyruvate</name>
        <dbReference type="ChEBI" id="CHEBI:15361"/>
    </ligand>
</feature>
<dbReference type="Pfam" id="PF01558">
    <property type="entry name" value="POR"/>
    <property type="match status" value="1"/>
</dbReference>
<dbReference type="GO" id="GO:0030976">
    <property type="term" value="F:thiamine pyrophosphate binding"/>
    <property type="evidence" value="ECO:0007669"/>
    <property type="project" value="InterPro"/>
</dbReference>
<feature type="site" description="Important for catalytic activity" evidence="10">
    <location>
        <position position="1033"/>
    </location>
</feature>
<dbReference type="FunFam" id="3.30.70.20:FF:000022">
    <property type="entry name" value="Pyruvate:ferredoxin (Flavodoxin) oxidoreductase"/>
    <property type="match status" value="1"/>
</dbReference>
<dbReference type="SMART" id="SM00890">
    <property type="entry name" value="EKR"/>
    <property type="match status" value="1"/>
</dbReference>
<sequence>MTTTVRSDAATATTTDQTTSGAPPADGSRARGRRETMDGNEAAARVAHAMSEVIAIYPITPSSAMAESCDAWSAAGRTNIWGGVPRVVEMQSEGGAAGALHGAVTKGVMGTTFTASQGLLLMIPNMYKIAGELTPAVIHVAARAVATHALSIFGDHSDVMACRQTGWAMLCASNVQEAHDLAAVSHVATLRTRVPFLHFFDGFRTSHEVNTLDTLEREDLRALVREEDVLAHRERGLTPDAPQLRGTAQNADVYFQAREAVNPFYEVASGVVQEVMDELAARCGRQYHLVDYHGAPDADRVVVVMGSGGATVRETVEALNADGARLGVAQVRLYRPFPAEALIEALPPSVRRIAVLDRTKEPGSAGEPLFADVVMAVAEAGEHFDGPLPLITGGRYGLGSKEFTPAMAKAVFDDLAAEAPHRRFTIGIDDDVTHLSLPVDEDFRIAPEGLTAVFFGLGADGTVGAAKNSVKIIASEPDRYAQGYFVYDSRKSGATTVSHLRFGSRPIDAPYLVDAADFVAVHQFELLERMPTLDLAKRGATVLVNSPYGADTWDRLPEDVQRIILDRDLDLWVVDAARIAHEAGLGQRINTVMQPCYFYLSGVVDRDEAIPRIKESIERTYLRKRGRIIVERNFQAVDAAVESMVHVEPGSELSGLARMRPLPDEAPDFVRRVTGAMLRGEGDSLPVSLLPVDGTWPVATSRYEKRGIAEEIPIWDESLCIDCGKCALACPHAAIRIKVAPADEFADAPEGFPSKNYRDRRLTDHRLVVQVAPDDCTGCSICVDVCPARSRTEVKRKALAMEPRREHLAAERAHYDYFLGLPEIDRTVVRHDQVKGVAQLQPLFEFSLACSGCGETPYIRTLTQLFGDRMLIANATGCSSIYGGNLPTAPYAKDRHGRGPAWSNSLFEDNAEFGLGMRLAWEQQNDEARRLLAELPGLDAELVSGLLDADMGQEQGVVDQRERVARLKKALAGRTDAASARLASLADELVEKSVWIIGGDGWAYDIGYGGLDHVLASGRNVNILVLDTEVYSNTGGQASKATPRGAAAKFAAGGKSGAKKDLGLIAQAYGDVFVAQVSMGANQQQTVRALLEAQAWPGPSLVIAYATCIAHGIDMGTSMTHQAEAVSSGYWPLYRFRPGTDEHAVPLHLDSKAPTGRVADFMAKEARFAMLKRSDPERAAELERLAQADADERWRYYSQVAGIERALPSERPGDEDGAPQPVARPT</sequence>
<dbReference type="Pfam" id="PF12838">
    <property type="entry name" value="Fer4_7"/>
    <property type="match status" value="1"/>
</dbReference>
<feature type="binding site" evidence="11">
    <location>
        <position position="720"/>
    </location>
    <ligand>
        <name>[4Fe-4S] cluster</name>
        <dbReference type="ChEBI" id="CHEBI:49883"/>
        <label>1</label>
    </ligand>
</feature>
<comment type="similarity">
    <text evidence="1">Belongs to the pyruvate:ferredoxin/flavodoxin oxidoreductase family.</text>
</comment>
<feature type="binding site" evidence="11">
    <location>
        <position position="730"/>
    </location>
    <ligand>
        <name>[4Fe-4S] cluster</name>
        <dbReference type="ChEBI" id="CHEBI:49883"/>
        <label>2</label>
    </ligand>
</feature>
<keyword evidence="2" id="KW-0813">Transport</keyword>
<reference evidence="14" key="1">
    <citation type="submission" date="2013-08" db="EMBL/GenBank/DDBJ databases">
        <authorList>
            <person name="Durkin A.S."/>
            <person name="Haft D.R."/>
            <person name="McCorrison J."/>
            <person name="Torralba M."/>
            <person name="Gillis M."/>
            <person name="Haft D.H."/>
            <person name="Methe B."/>
            <person name="Sutton G."/>
            <person name="Nelson K.E."/>
        </authorList>
    </citation>
    <scope>NUCLEOTIDE SEQUENCE [LARGE SCALE GENOMIC DNA]</scope>
    <source>
        <strain evidence="14">F0233</strain>
    </source>
</reference>
<feature type="compositionally biased region" description="Low complexity" evidence="12">
    <location>
        <begin position="1"/>
        <end position="22"/>
    </location>
</feature>
<evidence type="ECO:0000256" key="9">
    <source>
        <dbReference type="PIRSR" id="PIRSR000159-1"/>
    </source>
</evidence>
<dbReference type="InterPro" id="IPR009014">
    <property type="entry name" value="Transketo_C/PFOR_II"/>
</dbReference>
<comment type="cofactor">
    <cofactor evidence="11">
        <name>[4Fe-4S] cluster</name>
        <dbReference type="ChEBI" id="CHEBI:49883"/>
    </cofactor>
    <text evidence="11">Binds 3 [4Fe-4S] clusters per subunit.</text>
</comment>
<dbReference type="GO" id="GO:0006979">
    <property type="term" value="P:response to oxidative stress"/>
    <property type="evidence" value="ECO:0007669"/>
    <property type="project" value="TreeGrafter"/>
</dbReference>
<gene>
    <name evidence="14" type="primary">nifJ_1</name>
    <name evidence="14" type="ORF">HMPREF0682_0838</name>
</gene>
<dbReference type="FunFam" id="3.40.50.920:FF:000007">
    <property type="entry name" value="Pyruvate:ferredoxin (Flavodoxin) oxidoreductase"/>
    <property type="match status" value="1"/>
</dbReference>
<dbReference type="InterPro" id="IPR011895">
    <property type="entry name" value="Pyrv_flavodox_OxRed"/>
</dbReference>
<keyword evidence="6 14" id="KW-0560">Oxidoreductase</keyword>
<keyword evidence="4 11" id="KW-0479">Metal-binding</keyword>
<dbReference type="InterPro" id="IPR017900">
    <property type="entry name" value="4Fe4S_Fe_S_CS"/>
</dbReference>
<keyword evidence="3 11" id="KW-0004">4Fe-4S</keyword>
<dbReference type="InterPro" id="IPR033412">
    <property type="entry name" value="PFOR_II"/>
</dbReference>
<feature type="binding site" evidence="9">
    <location>
        <position position="855"/>
    </location>
    <ligand>
        <name>thiamine diphosphate</name>
        <dbReference type="ChEBI" id="CHEBI:58937"/>
    </ligand>
</feature>
<evidence type="ECO:0000256" key="1">
    <source>
        <dbReference type="ARBA" id="ARBA00009032"/>
    </source>
</evidence>
<dbReference type="InterPro" id="IPR011766">
    <property type="entry name" value="TPP_enzyme_TPP-bd"/>
</dbReference>
<protein>
    <submittedName>
        <fullName evidence="14">Pyruvate synthase</fullName>
        <ecNumber evidence="14">1.2.7.1</ecNumber>
    </submittedName>
</protein>
<feature type="binding site" evidence="11">
    <location>
        <position position="726"/>
    </location>
    <ligand>
        <name>[4Fe-4S] cluster</name>
        <dbReference type="ChEBI" id="CHEBI:49883"/>
        <label>1</label>
    </ligand>
</feature>
<dbReference type="PIRSF" id="PIRSF000159">
    <property type="entry name" value="NifJ"/>
    <property type="match status" value="1"/>
</dbReference>
<dbReference type="NCBIfam" id="TIGR02176">
    <property type="entry name" value="pyruv_ox_red"/>
    <property type="match status" value="1"/>
</dbReference>
<dbReference type="Gene3D" id="3.30.70.20">
    <property type="match status" value="1"/>
</dbReference>
<evidence type="ECO:0000313" key="14">
    <source>
        <dbReference type="EMBL" id="ERK57449.1"/>
    </source>
</evidence>
<evidence type="ECO:0000256" key="10">
    <source>
        <dbReference type="PIRSR" id="PIRSR000159-2"/>
    </source>
</evidence>
<dbReference type="SUPFAM" id="SSF53323">
    <property type="entry name" value="Pyruvate-ferredoxin oxidoreductase, PFOR, domain III"/>
    <property type="match status" value="1"/>
</dbReference>
<dbReference type="Gene3D" id="3.40.50.920">
    <property type="match status" value="1"/>
</dbReference>
<dbReference type="AlphaFoldDB" id="U2QMP8"/>
<dbReference type="Gene3D" id="3.40.920.10">
    <property type="entry name" value="Pyruvate-ferredoxin oxidoreductase, PFOR, domain III"/>
    <property type="match status" value="1"/>
</dbReference>
<feature type="binding site" evidence="11">
    <location>
        <position position="853"/>
    </location>
    <ligand>
        <name>[4Fe-4S] cluster</name>
        <dbReference type="ChEBI" id="CHEBI:49883"/>
        <label>3</label>
    </ligand>
</feature>
<feature type="binding site" evidence="11">
    <location>
        <position position="786"/>
    </location>
    <ligand>
        <name>[4Fe-4S] cluster</name>
        <dbReference type="ChEBI" id="CHEBI:49883"/>
        <label>1</label>
    </ligand>
</feature>
<organism evidence="14 15">
    <name type="scientific">Propionibacterium acidifaciens F0233</name>
    <dbReference type="NCBI Taxonomy" id="553198"/>
    <lineage>
        <taxon>Bacteria</taxon>
        <taxon>Bacillati</taxon>
        <taxon>Actinomycetota</taxon>
        <taxon>Actinomycetes</taxon>
        <taxon>Propionibacteriales</taxon>
        <taxon>Propionibacteriaceae</taxon>
        <taxon>Propionibacterium</taxon>
    </lineage>
</organism>
<dbReference type="EMBL" id="ACVN02000154">
    <property type="protein sequence ID" value="ERK57449.1"/>
    <property type="molecule type" value="Genomic_DNA"/>
</dbReference>
<proteinExistence type="inferred from homology"/>
<evidence type="ECO:0000256" key="3">
    <source>
        <dbReference type="ARBA" id="ARBA00022485"/>
    </source>
</evidence>
<feature type="binding site" evidence="11">
    <location>
        <position position="723"/>
    </location>
    <ligand>
        <name>[4Fe-4S] cluster</name>
        <dbReference type="ChEBI" id="CHEBI:49883"/>
        <label>1</label>
    </ligand>
</feature>
<feature type="region of interest" description="Disordered" evidence="12">
    <location>
        <begin position="1205"/>
        <end position="1226"/>
    </location>
</feature>
<dbReference type="InterPro" id="IPR050722">
    <property type="entry name" value="Pyruvate:ferred/Flavod_OxRd"/>
</dbReference>
<feature type="domain" description="4Fe-4S ferredoxin-type" evidence="13">
    <location>
        <begin position="711"/>
        <end position="740"/>
    </location>
</feature>
<evidence type="ECO:0000256" key="2">
    <source>
        <dbReference type="ARBA" id="ARBA00022448"/>
    </source>
</evidence>
<feature type="binding site" evidence="11">
    <location>
        <position position="782"/>
    </location>
    <ligand>
        <name>[4Fe-4S] cluster</name>
        <dbReference type="ChEBI" id="CHEBI:49883"/>
        <label>2</label>
    </ligand>
</feature>
<evidence type="ECO:0000256" key="4">
    <source>
        <dbReference type="ARBA" id="ARBA00022723"/>
    </source>
</evidence>
<dbReference type="InterPro" id="IPR002880">
    <property type="entry name" value="Pyrv_Fd/Flavodoxin_OxRdtase_N"/>
</dbReference>
<dbReference type="PANTHER" id="PTHR32154:SF0">
    <property type="entry name" value="PYRUVATE-FLAVODOXIN OXIDOREDUCTASE-RELATED"/>
    <property type="match status" value="1"/>
</dbReference>
<feature type="binding site" evidence="9">
    <location>
        <position position="143"/>
    </location>
    <ligand>
        <name>pyruvate</name>
        <dbReference type="ChEBI" id="CHEBI:15361"/>
    </ligand>
</feature>
<evidence type="ECO:0000256" key="5">
    <source>
        <dbReference type="ARBA" id="ARBA00022982"/>
    </source>
</evidence>
<dbReference type="SUPFAM" id="SSF52518">
    <property type="entry name" value="Thiamin diphosphate-binding fold (THDP-binding)"/>
    <property type="match status" value="2"/>
</dbReference>
<feature type="site" description="Important for catalytic activity" evidence="10">
    <location>
        <position position="143"/>
    </location>
</feature>
<keyword evidence="15" id="KW-1185">Reference proteome</keyword>
<dbReference type="SUPFAM" id="SSF54862">
    <property type="entry name" value="4Fe-4S ferredoxins"/>
    <property type="match status" value="1"/>
</dbReference>
<keyword evidence="14" id="KW-0670">Pyruvate</keyword>